<comment type="caution">
    <text evidence="1">The sequence shown here is derived from an EMBL/GenBank/DDBJ whole genome shotgun (WGS) entry which is preliminary data.</text>
</comment>
<reference evidence="1" key="1">
    <citation type="submission" date="2023-01" db="EMBL/GenBank/DDBJ databases">
        <title>Genome assembly of the deep-sea coral Lophelia pertusa.</title>
        <authorList>
            <person name="Herrera S."/>
            <person name="Cordes E."/>
        </authorList>
    </citation>
    <scope>NUCLEOTIDE SEQUENCE</scope>
    <source>
        <strain evidence="1">USNM1676648</strain>
        <tissue evidence="1">Polyp</tissue>
    </source>
</reference>
<dbReference type="OrthoDB" id="5958237at2759"/>
<evidence type="ECO:0000313" key="1">
    <source>
        <dbReference type="EMBL" id="KAJ7337957.1"/>
    </source>
</evidence>
<evidence type="ECO:0000313" key="2">
    <source>
        <dbReference type="Proteomes" id="UP001163046"/>
    </source>
</evidence>
<dbReference type="Proteomes" id="UP001163046">
    <property type="component" value="Unassembled WGS sequence"/>
</dbReference>
<dbReference type="EMBL" id="MU827780">
    <property type="protein sequence ID" value="KAJ7337957.1"/>
    <property type="molecule type" value="Genomic_DNA"/>
</dbReference>
<organism evidence="1 2">
    <name type="scientific">Desmophyllum pertusum</name>
    <dbReference type="NCBI Taxonomy" id="174260"/>
    <lineage>
        <taxon>Eukaryota</taxon>
        <taxon>Metazoa</taxon>
        <taxon>Cnidaria</taxon>
        <taxon>Anthozoa</taxon>
        <taxon>Hexacorallia</taxon>
        <taxon>Scleractinia</taxon>
        <taxon>Caryophylliina</taxon>
        <taxon>Caryophylliidae</taxon>
        <taxon>Desmophyllum</taxon>
    </lineage>
</organism>
<dbReference type="AlphaFoldDB" id="A0A9W9YFI5"/>
<gene>
    <name evidence="1" type="ORF">OS493_008124</name>
</gene>
<proteinExistence type="predicted"/>
<keyword evidence="2" id="KW-1185">Reference proteome</keyword>
<accession>A0A9W9YFI5</accession>
<protein>
    <submittedName>
        <fullName evidence="1">Uncharacterized protein</fullName>
    </submittedName>
</protein>
<name>A0A9W9YFI5_9CNID</name>
<sequence length="233" mass="26607">MADANWTVTRKGDLSLFNRDAPSCFSNRVARVRRSNSLEDRRLQDKLRSIHLEQSIRNRHIYKEQQTLVKQLNGIQTVRETPQVGLERRRLQQANASNPILFHKVGNTNHSVEKRAHSAQPPSSILGYSPSLVTQSTAVTQYPSPDCRCCYTGYRMRRSPIAPTSPDWRLPRSATFPLFTSTNESRENFSFTSTHETNTRKNSDDGIQNTFIEDETQIGLNSCRLPTIENNTL</sequence>